<evidence type="ECO:0000313" key="6">
    <source>
        <dbReference type="Proteomes" id="UP001629953"/>
    </source>
</evidence>
<dbReference type="CDD" id="cd07062">
    <property type="entry name" value="Peptidase_S66_mccF_like"/>
    <property type="match status" value="1"/>
</dbReference>
<dbReference type="InterPro" id="IPR027461">
    <property type="entry name" value="Carboxypeptidase_A_C_sf"/>
</dbReference>
<evidence type="ECO:0000256" key="1">
    <source>
        <dbReference type="ARBA" id="ARBA00010233"/>
    </source>
</evidence>
<dbReference type="PIRSF" id="PIRSF028757">
    <property type="entry name" value="LD-carboxypeptidase"/>
    <property type="match status" value="1"/>
</dbReference>
<evidence type="ECO:0000259" key="3">
    <source>
        <dbReference type="Pfam" id="PF02016"/>
    </source>
</evidence>
<dbReference type="SUPFAM" id="SSF141986">
    <property type="entry name" value="LD-carboxypeptidase A C-terminal domain-like"/>
    <property type="match status" value="1"/>
</dbReference>
<evidence type="ECO:0000313" key="5">
    <source>
        <dbReference type="EMBL" id="MFM2484319.1"/>
    </source>
</evidence>
<evidence type="ECO:0000256" key="2">
    <source>
        <dbReference type="ARBA" id="ARBA00022801"/>
    </source>
</evidence>
<dbReference type="PANTHER" id="PTHR30237">
    <property type="entry name" value="MURAMOYLTETRAPEPTIDE CARBOXYPEPTIDASE"/>
    <property type="match status" value="1"/>
</dbReference>
<dbReference type="Gene3D" id="3.40.50.10740">
    <property type="entry name" value="Class I glutamine amidotransferase-like"/>
    <property type="match status" value="1"/>
</dbReference>
<accession>A0ABW9G4M0</accession>
<dbReference type="SUPFAM" id="SSF52317">
    <property type="entry name" value="Class I glutamine amidotransferase-like"/>
    <property type="match status" value="1"/>
</dbReference>
<name>A0ABW9G4M0_9GAMM</name>
<dbReference type="InterPro" id="IPR040921">
    <property type="entry name" value="Peptidase_S66C"/>
</dbReference>
<evidence type="ECO:0000259" key="4">
    <source>
        <dbReference type="Pfam" id="PF17676"/>
    </source>
</evidence>
<dbReference type="Pfam" id="PF02016">
    <property type="entry name" value="Peptidase_S66"/>
    <property type="match status" value="1"/>
</dbReference>
<dbReference type="EMBL" id="JBEQCT010000001">
    <property type="protein sequence ID" value="MFM2484319.1"/>
    <property type="molecule type" value="Genomic_DNA"/>
</dbReference>
<keyword evidence="2" id="KW-0378">Hydrolase</keyword>
<comment type="caution">
    <text evidence="5">The sequence shown here is derived from an EMBL/GenBank/DDBJ whole genome shotgun (WGS) entry which is preliminary data.</text>
</comment>
<dbReference type="InterPro" id="IPR040449">
    <property type="entry name" value="Peptidase_S66_N"/>
</dbReference>
<organism evidence="5 6">
    <name type="scientific">Celerinatantimonas yamalensis</name>
    <dbReference type="NCBI Taxonomy" id="559956"/>
    <lineage>
        <taxon>Bacteria</taxon>
        <taxon>Pseudomonadati</taxon>
        <taxon>Pseudomonadota</taxon>
        <taxon>Gammaproteobacteria</taxon>
        <taxon>Celerinatantimonadaceae</taxon>
        <taxon>Celerinatantimonas</taxon>
    </lineage>
</organism>
<protein>
    <submittedName>
        <fullName evidence="5">S66 peptidase family protein</fullName>
    </submittedName>
</protein>
<dbReference type="Gene3D" id="3.50.30.60">
    <property type="entry name" value="LD-carboxypeptidase A C-terminal domain-like"/>
    <property type="match status" value="1"/>
</dbReference>
<keyword evidence="6" id="KW-1185">Reference proteome</keyword>
<proteinExistence type="inferred from homology"/>
<feature type="domain" description="LD-carboxypeptidase N-terminal" evidence="3">
    <location>
        <begin position="13"/>
        <end position="132"/>
    </location>
</feature>
<dbReference type="Pfam" id="PF17676">
    <property type="entry name" value="Peptidase_S66C"/>
    <property type="match status" value="1"/>
</dbReference>
<dbReference type="RefSeq" id="WP_408622452.1">
    <property type="nucleotide sequence ID" value="NZ_JBEQCT010000001.1"/>
</dbReference>
<reference evidence="5 6" key="1">
    <citation type="journal article" date="2013" name="Int. J. Syst. Evol. Microbiol.">
        <title>Celerinatantimonas yamalensis sp. nov., a cold-adapted diazotrophic bacterium from a cold permafrost brine.</title>
        <authorList>
            <person name="Shcherbakova V."/>
            <person name="Chuvilskaya N."/>
            <person name="Rivkina E."/>
            <person name="Demidov N."/>
            <person name="Uchaeva V."/>
            <person name="Suetin S."/>
            <person name="Suzina N."/>
            <person name="Gilichinsky D."/>
        </authorList>
    </citation>
    <scope>NUCLEOTIDE SEQUENCE [LARGE SCALE GENOMIC DNA]</scope>
    <source>
        <strain evidence="5 6">C7</strain>
    </source>
</reference>
<dbReference type="InterPro" id="IPR029062">
    <property type="entry name" value="Class_I_gatase-like"/>
</dbReference>
<gene>
    <name evidence="5" type="ORF">ABUE30_04425</name>
</gene>
<comment type="similarity">
    <text evidence="1">Belongs to the peptidase S66 family.</text>
</comment>
<dbReference type="Proteomes" id="UP001629953">
    <property type="component" value="Unassembled WGS sequence"/>
</dbReference>
<dbReference type="InterPro" id="IPR027478">
    <property type="entry name" value="LdcA_N"/>
</dbReference>
<sequence length="343" mass="38467">MIYPEPLRPGSRIAITAFSTGIEPCHERRFAEIVRTLQERGYDVIVGDCLKGQRKHVSAPKEVRAEELMRFLTDDRIDAIAPPWGGELAMELLPLLDFKRIAQSKPKWLFGFSDVSTLSVAIHSILGWASVHSSNLMDLISTNTAPLIANTLNYLETPIGGVFEQYSSDKYTMTWPKIDRDPLAFVVGESPTQWRWLNKSKSDEFISGRLIGGCWDTLIHLFETSFLSLSTLSATYEEGVLLYLENVEMSPCDLVRAIHSMQFRGVFDHINGLILGRNFRADSDNDSDLTYLEVLNEHLANKNIPVMYDVDIGHAPPNLTLINGSVARLGIVDGRGTITQWLV</sequence>
<feature type="domain" description="LD-carboxypeptidase C-terminal" evidence="4">
    <location>
        <begin position="207"/>
        <end position="329"/>
    </location>
</feature>
<dbReference type="InterPro" id="IPR003507">
    <property type="entry name" value="S66_fam"/>
</dbReference>